<reference evidence="5 6" key="1">
    <citation type="submission" date="2020-02" db="EMBL/GenBank/DDBJ databases">
        <authorList>
            <person name="Ma Q."/>
            <person name="Huang Y."/>
            <person name="Song X."/>
            <person name="Pei D."/>
        </authorList>
    </citation>
    <scope>NUCLEOTIDE SEQUENCE [LARGE SCALE GENOMIC DNA]</scope>
    <source>
        <strain evidence="5">Sxm20200214</strain>
        <tissue evidence="5">Leaf</tissue>
    </source>
</reference>
<keyword evidence="3 4" id="KW-0949">S-adenosyl-L-methionine</keyword>
<name>A0A8X7RXH7_BRACI</name>
<dbReference type="PANTHER" id="PTHR45904">
    <property type="entry name" value="TRNA (URACIL-5-)-METHYLTRANSFERASE"/>
    <property type="match status" value="1"/>
</dbReference>
<dbReference type="InterPro" id="IPR010280">
    <property type="entry name" value="U5_MeTrfase_fam"/>
</dbReference>
<evidence type="ECO:0000256" key="3">
    <source>
        <dbReference type="ARBA" id="ARBA00022691"/>
    </source>
</evidence>
<comment type="caution">
    <text evidence="5">The sequence shown here is derived from an EMBL/GenBank/DDBJ whole genome shotgun (WGS) entry which is preliminary data.</text>
</comment>
<comment type="caution">
    <text evidence="4">Lacks conserved residue(s) required for the propagation of feature annotation.</text>
</comment>
<dbReference type="GO" id="GO:0006396">
    <property type="term" value="P:RNA processing"/>
    <property type="evidence" value="ECO:0007669"/>
    <property type="project" value="InterPro"/>
</dbReference>
<dbReference type="AlphaFoldDB" id="A0A8X7RXH7"/>
<dbReference type="InterPro" id="IPR029063">
    <property type="entry name" value="SAM-dependent_MTases_sf"/>
</dbReference>
<keyword evidence="6" id="KW-1185">Reference proteome</keyword>
<sequence length="644" mass="71867">MLYLLLLFDDTGVEYKRMAGDVREWHADNPPQTAAIMMVISDNVDIISIGLVKLLQENKYNLFLAYSFRPYQMSYLLTSAEWLWESLLAGPLTKHSLLSESESSVNSDMITEIKPESGEYRRTLNLSYDRQAFHYNSLVKASKKTTLLLQKKEKTTLQQAAQDEGWNVPVEQMTIVVGYKCTHVPQELQDNKNVIVHRANDFDSLEREADKTAKQRRREWFNEKKAARKYKSAREALSPLADLSYADQLEQKKASIMQKLEKLTGNERKACPNGKSLPELVLQSREIGGLSCKLEGIIESPLTNGYRNKCEFSTGYSGEWKLTVGVVLGTDSAGVTVVEEAVNCPSISKLACQYASIFRSFLEKSRLPVWNMSKSCGFWRQLTVREGSKPGVFSNDEDADSRIAEVCTRDTNEAVVATEFEELAKAFAEGARASSPPLPLTVLVVQDHVGISNFAQPDCPLRLLPIQMSDNGTHHDQPTNVLTEALIHDHINNLRFSISPTALFRFNTGAAEKLYSLAGDWSDLCPDTLLFDVYCGTGTIGLTLAHRVRMAEYVMSSLLKDEISNAIAIVDPGYPGLHPDVIEALRTHPGLKTLLVANAIELCRPSFEKTGQENKAKKMPASEPFKPVKAMAVDLSLTPTTARW</sequence>
<dbReference type="PROSITE" id="PS51687">
    <property type="entry name" value="SAM_MT_RNA_M5U"/>
    <property type="match status" value="1"/>
</dbReference>
<dbReference type="EMBL" id="JAAMPC010000009">
    <property type="protein sequence ID" value="KAG2293589.1"/>
    <property type="molecule type" value="Genomic_DNA"/>
</dbReference>
<dbReference type="GO" id="GO:0008173">
    <property type="term" value="F:RNA methyltransferase activity"/>
    <property type="evidence" value="ECO:0007669"/>
    <property type="project" value="InterPro"/>
</dbReference>
<keyword evidence="1 4" id="KW-0489">Methyltransferase</keyword>
<dbReference type="Gene3D" id="2.40.50.1070">
    <property type="match status" value="1"/>
</dbReference>
<accession>A0A8X7RXH7</accession>
<feature type="binding site" evidence="4">
    <location>
        <position position="534"/>
    </location>
    <ligand>
        <name>S-adenosyl-L-methionine</name>
        <dbReference type="ChEBI" id="CHEBI:59789"/>
    </ligand>
</feature>
<evidence type="ECO:0000256" key="2">
    <source>
        <dbReference type="ARBA" id="ARBA00022679"/>
    </source>
</evidence>
<protein>
    <submittedName>
        <fullName evidence="5">Uncharacterized protein</fullName>
    </submittedName>
</protein>
<evidence type="ECO:0000256" key="1">
    <source>
        <dbReference type="ARBA" id="ARBA00022603"/>
    </source>
</evidence>
<dbReference type="SUPFAM" id="SSF53335">
    <property type="entry name" value="S-adenosyl-L-methionine-dependent methyltransferases"/>
    <property type="match status" value="1"/>
</dbReference>
<dbReference type="GO" id="GO:0003723">
    <property type="term" value="F:RNA binding"/>
    <property type="evidence" value="ECO:0007669"/>
    <property type="project" value="TreeGrafter"/>
</dbReference>
<evidence type="ECO:0000313" key="6">
    <source>
        <dbReference type="Proteomes" id="UP000886595"/>
    </source>
</evidence>
<evidence type="ECO:0000256" key="4">
    <source>
        <dbReference type="PROSITE-ProRule" id="PRU01024"/>
    </source>
</evidence>
<dbReference type="PANTHER" id="PTHR45904:SF2">
    <property type="entry name" value="TRNA (URACIL-5-)-METHYLTRANSFERASE HOMOLOG A"/>
    <property type="match status" value="1"/>
</dbReference>
<comment type="similarity">
    <text evidence="4">Belongs to the class I-like SAM-binding methyltransferase superfamily. RNA M5U methyltransferase family.</text>
</comment>
<organism evidence="5 6">
    <name type="scientific">Brassica carinata</name>
    <name type="common">Ethiopian mustard</name>
    <name type="synonym">Abyssinian cabbage</name>
    <dbReference type="NCBI Taxonomy" id="52824"/>
    <lineage>
        <taxon>Eukaryota</taxon>
        <taxon>Viridiplantae</taxon>
        <taxon>Streptophyta</taxon>
        <taxon>Embryophyta</taxon>
        <taxon>Tracheophyta</taxon>
        <taxon>Spermatophyta</taxon>
        <taxon>Magnoliopsida</taxon>
        <taxon>eudicotyledons</taxon>
        <taxon>Gunneridae</taxon>
        <taxon>Pentapetalae</taxon>
        <taxon>rosids</taxon>
        <taxon>malvids</taxon>
        <taxon>Brassicales</taxon>
        <taxon>Brassicaceae</taxon>
        <taxon>Brassiceae</taxon>
        <taxon>Brassica</taxon>
    </lineage>
</organism>
<gene>
    <name evidence="5" type="ORF">Bca52824_040258</name>
</gene>
<keyword evidence="2 4" id="KW-0808">Transferase</keyword>
<proteinExistence type="inferred from homology"/>
<evidence type="ECO:0000313" key="5">
    <source>
        <dbReference type="EMBL" id="KAG2293589.1"/>
    </source>
</evidence>
<dbReference type="GO" id="GO:0032259">
    <property type="term" value="P:methylation"/>
    <property type="evidence" value="ECO:0007669"/>
    <property type="project" value="UniProtKB-KW"/>
</dbReference>
<dbReference type="OrthoDB" id="10250660at2759"/>
<dbReference type="InterPro" id="IPR045850">
    <property type="entry name" value="TRM2_met"/>
</dbReference>
<dbReference type="Proteomes" id="UP000886595">
    <property type="component" value="Unassembled WGS sequence"/>
</dbReference>